<evidence type="ECO:0000313" key="1">
    <source>
        <dbReference type="EMBL" id="GFY70777.1"/>
    </source>
</evidence>
<accession>A0A8X7CNY0</accession>
<dbReference type="AlphaFoldDB" id="A0A8X7CNY0"/>
<gene>
    <name evidence="1" type="primary">NCL1_47061</name>
    <name evidence="1" type="ORF">TNIN_271391</name>
</gene>
<keyword evidence="2" id="KW-1185">Reference proteome</keyword>
<dbReference type="Proteomes" id="UP000886998">
    <property type="component" value="Unassembled WGS sequence"/>
</dbReference>
<evidence type="ECO:0000313" key="2">
    <source>
        <dbReference type="Proteomes" id="UP000886998"/>
    </source>
</evidence>
<organism evidence="1 2">
    <name type="scientific">Trichonephila inaurata madagascariensis</name>
    <dbReference type="NCBI Taxonomy" id="2747483"/>
    <lineage>
        <taxon>Eukaryota</taxon>
        <taxon>Metazoa</taxon>
        <taxon>Ecdysozoa</taxon>
        <taxon>Arthropoda</taxon>
        <taxon>Chelicerata</taxon>
        <taxon>Arachnida</taxon>
        <taxon>Araneae</taxon>
        <taxon>Araneomorphae</taxon>
        <taxon>Entelegynae</taxon>
        <taxon>Araneoidea</taxon>
        <taxon>Nephilidae</taxon>
        <taxon>Trichonephila</taxon>
        <taxon>Trichonephila inaurata</taxon>
    </lineage>
</organism>
<protein>
    <submittedName>
        <fullName evidence="1">Uncharacterized protein</fullName>
    </submittedName>
</protein>
<name>A0A8X7CNY0_9ARAC</name>
<proteinExistence type="predicted"/>
<sequence length="134" mass="16201">MDLWIPVLIRHAALDWGKISRYERRHFFRDNFLGIRYYFTRLQGLETRCQCIFFALGNEELHHLDLYLCLSRMTANELNSLLSRLPDRQLFEDRRKEKETFPQARTFRVKWQQLSNNLSNANLDKLLLVPLIMK</sequence>
<dbReference type="EMBL" id="BMAV01018404">
    <property type="protein sequence ID" value="GFY70777.1"/>
    <property type="molecule type" value="Genomic_DNA"/>
</dbReference>
<comment type="caution">
    <text evidence="1">The sequence shown here is derived from an EMBL/GenBank/DDBJ whole genome shotgun (WGS) entry which is preliminary data.</text>
</comment>
<reference evidence="1" key="1">
    <citation type="submission" date="2020-08" db="EMBL/GenBank/DDBJ databases">
        <title>Multicomponent nature underlies the extraordinary mechanical properties of spider dragline silk.</title>
        <authorList>
            <person name="Kono N."/>
            <person name="Nakamura H."/>
            <person name="Mori M."/>
            <person name="Yoshida Y."/>
            <person name="Ohtoshi R."/>
            <person name="Malay A.D."/>
            <person name="Moran D.A.P."/>
            <person name="Tomita M."/>
            <person name="Numata K."/>
            <person name="Arakawa K."/>
        </authorList>
    </citation>
    <scope>NUCLEOTIDE SEQUENCE</scope>
</reference>